<dbReference type="Proteomes" id="UP000177445">
    <property type="component" value="Chromosome"/>
</dbReference>
<sequence>MISAIHQRKLLPTLVMLFALAGLSLSVIGESFSHGVANLAGDWESQFDGQPGSHGAHGHTHDFDEEPETSSLHHDAGNHTHETVDHLRVPFVSQSLTVLRQPVPFAGGSPRSLRYRLERPPKASLPT</sequence>
<protein>
    <submittedName>
        <fullName evidence="2">Uncharacterized protein</fullName>
    </submittedName>
</protein>
<dbReference type="AlphaFoldDB" id="A0A1D9GPH8"/>
<dbReference type="KEGG" id="msq:BKP64_15970"/>
<dbReference type="RefSeq" id="WP_070972372.1">
    <property type="nucleotide sequence ID" value="NZ_CP017715.1"/>
</dbReference>
<organism evidence="2 3">
    <name type="scientific">Marinobacter salinus</name>
    <dbReference type="NCBI Taxonomy" id="1874317"/>
    <lineage>
        <taxon>Bacteria</taxon>
        <taxon>Pseudomonadati</taxon>
        <taxon>Pseudomonadota</taxon>
        <taxon>Gammaproteobacteria</taxon>
        <taxon>Pseudomonadales</taxon>
        <taxon>Marinobacteraceae</taxon>
        <taxon>Marinobacter</taxon>
    </lineage>
</organism>
<evidence type="ECO:0000256" key="1">
    <source>
        <dbReference type="SAM" id="MobiDB-lite"/>
    </source>
</evidence>
<feature type="region of interest" description="Disordered" evidence="1">
    <location>
        <begin position="43"/>
        <end position="86"/>
    </location>
</feature>
<dbReference type="STRING" id="1874317.BKP64_15970"/>
<dbReference type="OrthoDB" id="6370125at2"/>
<gene>
    <name evidence="2" type="ORF">BKP64_15970</name>
</gene>
<feature type="compositionally biased region" description="Basic and acidic residues" evidence="1">
    <location>
        <begin position="71"/>
        <end position="86"/>
    </location>
</feature>
<accession>A0A1D9GPH8</accession>
<feature type="region of interest" description="Disordered" evidence="1">
    <location>
        <begin position="102"/>
        <end position="127"/>
    </location>
</feature>
<dbReference type="EMBL" id="CP017715">
    <property type="protein sequence ID" value="AOY89546.1"/>
    <property type="molecule type" value="Genomic_DNA"/>
</dbReference>
<reference evidence="2 3" key="1">
    <citation type="submission" date="2016-10" db="EMBL/GenBank/DDBJ databases">
        <title>Marinobacter salinus sp. nov., a moderately halophilic bacterium isolated from a tidal flat environment.</title>
        <authorList>
            <person name="Park S.-J."/>
        </authorList>
    </citation>
    <scope>NUCLEOTIDE SEQUENCE [LARGE SCALE GENOMIC DNA]</scope>
    <source>
        <strain evidence="2 3">Hb8</strain>
    </source>
</reference>
<evidence type="ECO:0000313" key="2">
    <source>
        <dbReference type="EMBL" id="AOY89546.1"/>
    </source>
</evidence>
<name>A0A1D9GPH8_9GAMM</name>
<keyword evidence="3" id="KW-1185">Reference proteome</keyword>
<proteinExistence type="predicted"/>
<evidence type="ECO:0000313" key="3">
    <source>
        <dbReference type="Proteomes" id="UP000177445"/>
    </source>
</evidence>